<feature type="transmembrane region" description="Helical" evidence="1">
    <location>
        <begin position="99"/>
        <end position="117"/>
    </location>
</feature>
<feature type="transmembrane region" description="Helical" evidence="1">
    <location>
        <begin position="49"/>
        <end position="67"/>
    </location>
</feature>
<dbReference type="Proteomes" id="UP000013523">
    <property type="component" value="Chromosome"/>
</dbReference>
<evidence type="ECO:0000259" key="2">
    <source>
        <dbReference type="PROSITE" id="PS50887"/>
    </source>
</evidence>
<feature type="transmembrane region" description="Helical" evidence="1">
    <location>
        <begin position="195"/>
        <end position="214"/>
    </location>
</feature>
<dbReference type="FunFam" id="3.30.70.270:FF:000001">
    <property type="entry name" value="Diguanylate cyclase domain protein"/>
    <property type="match status" value="1"/>
</dbReference>
<dbReference type="AlphaFoldDB" id="R4K5R2"/>
<gene>
    <name evidence="3" type="ORF">Clopa_2132</name>
</gene>
<dbReference type="EMBL" id="CP003261">
    <property type="protein sequence ID" value="AGK97011.1"/>
    <property type="molecule type" value="Genomic_DNA"/>
</dbReference>
<dbReference type="GO" id="GO:0052621">
    <property type="term" value="F:diguanylate cyclase activity"/>
    <property type="evidence" value="ECO:0007669"/>
    <property type="project" value="TreeGrafter"/>
</dbReference>
<dbReference type="SUPFAM" id="SSF55073">
    <property type="entry name" value="Nucleotide cyclase"/>
    <property type="match status" value="1"/>
</dbReference>
<dbReference type="PANTHER" id="PTHR45138:SF9">
    <property type="entry name" value="DIGUANYLATE CYCLASE DGCM-RELATED"/>
    <property type="match status" value="1"/>
</dbReference>
<protein>
    <submittedName>
        <fullName evidence="3">Diguanylate cyclase (GGDEF) domain-containing protein</fullName>
    </submittedName>
</protein>
<proteinExistence type="predicted"/>
<dbReference type="eggNOG" id="COG3706">
    <property type="taxonomic scope" value="Bacteria"/>
</dbReference>
<dbReference type="KEGG" id="cpas:Clopa_2132"/>
<feature type="domain" description="GGDEF" evidence="2">
    <location>
        <begin position="256"/>
        <end position="389"/>
    </location>
</feature>
<organism evidence="3 4">
    <name type="scientific">Clostridium pasteurianum BC1</name>
    <dbReference type="NCBI Taxonomy" id="86416"/>
    <lineage>
        <taxon>Bacteria</taxon>
        <taxon>Bacillati</taxon>
        <taxon>Bacillota</taxon>
        <taxon>Clostridia</taxon>
        <taxon>Eubacteriales</taxon>
        <taxon>Clostridiaceae</taxon>
        <taxon>Clostridium</taxon>
    </lineage>
</organism>
<dbReference type="PROSITE" id="PS50887">
    <property type="entry name" value="GGDEF"/>
    <property type="match status" value="1"/>
</dbReference>
<dbReference type="InterPro" id="IPR050469">
    <property type="entry name" value="Diguanylate_Cyclase"/>
</dbReference>
<keyword evidence="4" id="KW-1185">Reference proteome</keyword>
<dbReference type="SMART" id="SM00267">
    <property type="entry name" value="GGDEF"/>
    <property type="match status" value="1"/>
</dbReference>
<dbReference type="NCBIfam" id="TIGR00254">
    <property type="entry name" value="GGDEF"/>
    <property type="match status" value="1"/>
</dbReference>
<dbReference type="Gene3D" id="3.30.70.270">
    <property type="match status" value="1"/>
</dbReference>
<keyword evidence="1" id="KW-0472">Membrane</keyword>
<feature type="transmembrane region" description="Helical" evidence="1">
    <location>
        <begin position="73"/>
        <end position="92"/>
    </location>
</feature>
<dbReference type="RefSeq" id="WP_015615319.1">
    <property type="nucleotide sequence ID" value="NC_021182.1"/>
</dbReference>
<evidence type="ECO:0000256" key="1">
    <source>
        <dbReference type="SAM" id="Phobius"/>
    </source>
</evidence>
<evidence type="ECO:0000313" key="3">
    <source>
        <dbReference type="EMBL" id="AGK97011.1"/>
    </source>
</evidence>
<dbReference type="Pfam" id="PF00990">
    <property type="entry name" value="GGDEF"/>
    <property type="match status" value="1"/>
</dbReference>
<reference evidence="3 4" key="1">
    <citation type="submission" date="2012-01" db="EMBL/GenBank/DDBJ databases">
        <title>Complete sequence of chromosome of Clostridium pasteurianum BC1.</title>
        <authorList>
            <consortium name="US DOE Joint Genome Institute"/>
            <person name="Lucas S."/>
            <person name="Han J."/>
            <person name="Lapidus A."/>
            <person name="Cheng J.-F."/>
            <person name="Goodwin L."/>
            <person name="Pitluck S."/>
            <person name="Peters L."/>
            <person name="Mikhailova N."/>
            <person name="Teshima H."/>
            <person name="Detter J.C."/>
            <person name="Han C."/>
            <person name="Tapia R."/>
            <person name="Land M."/>
            <person name="Hauser L."/>
            <person name="Kyrpides N."/>
            <person name="Ivanova N."/>
            <person name="Pagani I."/>
            <person name="Dunn J."/>
            <person name="Taghavi S."/>
            <person name="Francis A."/>
            <person name="van der Lelie D."/>
            <person name="Woyke T."/>
        </authorList>
    </citation>
    <scope>NUCLEOTIDE SEQUENCE [LARGE SCALE GENOMIC DNA]</scope>
    <source>
        <strain evidence="3 4">BC1</strain>
    </source>
</reference>
<accession>R4K5R2</accession>
<dbReference type="OrthoDB" id="9805474at2"/>
<dbReference type="HOGENOM" id="CLU_000445_11_1_9"/>
<evidence type="ECO:0000313" key="4">
    <source>
        <dbReference type="Proteomes" id="UP000013523"/>
    </source>
</evidence>
<name>R4K5R2_CLOPA</name>
<dbReference type="PANTHER" id="PTHR45138">
    <property type="entry name" value="REGULATORY COMPONENTS OF SENSORY TRANSDUCTION SYSTEM"/>
    <property type="match status" value="1"/>
</dbReference>
<feature type="transmembrane region" description="Helical" evidence="1">
    <location>
        <begin position="12"/>
        <end position="28"/>
    </location>
</feature>
<sequence length="392" mass="44244">MVFNIDMKTILIPVVLGNIFIIIYIMAYRFDHKMDKSINMFATSKVLELIAWSLVALRGVIPNFISISIANSIALLGVSFESIAILMLINVFEKNIKTIYVFLTIVMIFIFNCITVFYNVENIRISVISIFIVLLIAFPGFCLMKNKESSILQRIMGSLCCLVIMILIFRAFIAISPYKYMTTFIKGIYETGSLTLISMLMMLGLTSTGFVILSKEQIDLELVKLASTDELTGILNRRTFINGAKRSIAYFVKKKEPISFLLVDIDNFKTVNDTYGHNIGDITLRDFADKTKEQLREYDLFGRYGGDEFAILLLGSDKDDSYNIAERIRKTIEESSTNECVTVKYTVSIGIISMIPDEKTDIAILCKLSDKALYKAKANGRNCVVITNLNTP</sequence>
<dbReference type="InterPro" id="IPR000160">
    <property type="entry name" value="GGDEF_dom"/>
</dbReference>
<dbReference type="PATRIC" id="fig|86416.3.peg.2106"/>
<keyword evidence="1" id="KW-1133">Transmembrane helix</keyword>
<dbReference type="InterPro" id="IPR043128">
    <property type="entry name" value="Rev_trsase/Diguanyl_cyclase"/>
</dbReference>
<feature type="transmembrane region" description="Helical" evidence="1">
    <location>
        <begin position="155"/>
        <end position="175"/>
    </location>
</feature>
<dbReference type="InterPro" id="IPR029787">
    <property type="entry name" value="Nucleotide_cyclase"/>
</dbReference>
<keyword evidence="1" id="KW-0812">Transmembrane</keyword>
<dbReference type="STRING" id="86416.Clopa_2132"/>
<dbReference type="CDD" id="cd01949">
    <property type="entry name" value="GGDEF"/>
    <property type="match status" value="1"/>
</dbReference>
<feature type="transmembrane region" description="Helical" evidence="1">
    <location>
        <begin position="123"/>
        <end position="143"/>
    </location>
</feature>